<keyword evidence="9" id="KW-1185">Reference proteome</keyword>
<organism evidence="8 9">
    <name type="scientific">Pseudomonas saponiphila</name>
    <dbReference type="NCBI Taxonomy" id="556534"/>
    <lineage>
        <taxon>Bacteria</taxon>
        <taxon>Pseudomonadati</taxon>
        <taxon>Pseudomonadota</taxon>
        <taxon>Gammaproteobacteria</taxon>
        <taxon>Pseudomonadales</taxon>
        <taxon>Pseudomonadaceae</taxon>
        <taxon>Pseudomonas</taxon>
    </lineage>
</organism>
<dbReference type="InterPro" id="IPR036259">
    <property type="entry name" value="MFS_trans_sf"/>
</dbReference>
<keyword evidence="2" id="KW-1003">Cell membrane</keyword>
<evidence type="ECO:0000313" key="9">
    <source>
        <dbReference type="Proteomes" id="UP000198982"/>
    </source>
</evidence>
<dbReference type="SUPFAM" id="SSF103473">
    <property type="entry name" value="MFS general substrate transporter"/>
    <property type="match status" value="1"/>
</dbReference>
<dbReference type="InterPro" id="IPR020846">
    <property type="entry name" value="MFS_dom"/>
</dbReference>
<dbReference type="GO" id="GO:0022857">
    <property type="term" value="F:transmembrane transporter activity"/>
    <property type="evidence" value="ECO:0007669"/>
    <property type="project" value="InterPro"/>
</dbReference>
<dbReference type="RefSeq" id="WP_092308530.1">
    <property type="nucleotide sequence ID" value="NZ_FNTJ01000001.1"/>
</dbReference>
<feature type="transmembrane region" description="Helical" evidence="6">
    <location>
        <begin position="20"/>
        <end position="42"/>
    </location>
</feature>
<dbReference type="PROSITE" id="PS50850">
    <property type="entry name" value="MFS"/>
    <property type="match status" value="1"/>
</dbReference>
<protein>
    <submittedName>
        <fullName evidence="8">Predicted arabinose efflux permease, MFS family</fullName>
    </submittedName>
</protein>
<evidence type="ECO:0000256" key="2">
    <source>
        <dbReference type="ARBA" id="ARBA00022475"/>
    </source>
</evidence>
<feature type="domain" description="Major facilitator superfamily (MFS) profile" evidence="7">
    <location>
        <begin position="18"/>
        <end position="403"/>
    </location>
</feature>
<feature type="transmembrane region" description="Helical" evidence="6">
    <location>
        <begin position="148"/>
        <end position="166"/>
    </location>
</feature>
<evidence type="ECO:0000256" key="3">
    <source>
        <dbReference type="ARBA" id="ARBA00022692"/>
    </source>
</evidence>
<feature type="transmembrane region" description="Helical" evidence="6">
    <location>
        <begin position="380"/>
        <end position="398"/>
    </location>
</feature>
<feature type="transmembrane region" description="Helical" evidence="6">
    <location>
        <begin position="311"/>
        <end position="332"/>
    </location>
</feature>
<evidence type="ECO:0000259" key="7">
    <source>
        <dbReference type="PROSITE" id="PS50850"/>
    </source>
</evidence>
<reference evidence="9" key="1">
    <citation type="submission" date="2016-10" db="EMBL/GenBank/DDBJ databases">
        <authorList>
            <person name="Varghese N."/>
            <person name="Submissions S."/>
        </authorList>
    </citation>
    <scope>NUCLEOTIDE SEQUENCE [LARGE SCALE GENOMIC DNA]</scope>
    <source>
        <strain evidence="9">DSM 9751</strain>
    </source>
</reference>
<keyword evidence="4 6" id="KW-1133">Transmembrane helix</keyword>
<accession>A0A1H4J3J3</accession>
<feature type="transmembrane region" description="Helical" evidence="6">
    <location>
        <begin position="54"/>
        <end position="72"/>
    </location>
</feature>
<dbReference type="PANTHER" id="PTHR43124:SF3">
    <property type="entry name" value="CHLORAMPHENICOL EFFLUX PUMP RV0191"/>
    <property type="match status" value="1"/>
</dbReference>
<feature type="transmembrane region" description="Helical" evidence="6">
    <location>
        <begin position="222"/>
        <end position="244"/>
    </location>
</feature>
<evidence type="ECO:0000256" key="5">
    <source>
        <dbReference type="ARBA" id="ARBA00023136"/>
    </source>
</evidence>
<dbReference type="InterPro" id="IPR011701">
    <property type="entry name" value="MFS"/>
</dbReference>
<dbReference type="AlphaFoldDB" id="A0A1H4J3J3"/>
<gene>
    <name evidence="8" type="ORF">SAMN05216178_0033</name>
</gene>
<proteinExistence type="predicted"/>
<dbReference type="Gene3D" id="1.20.1250.20">
    <property type="entry name" value="MFS general substrate transporter like domains"/>
    <property type="match status" value="2"/>
</dbReference>
<comment type="subcellular location">
    <subcellularLocation>
        <location evidence="1">Cell membrane</location>
        <topology evidence="1">Multi-pass membrane protein</topology>
    </subcellularLocation>
</comment>
<feature type="transmembrane region" description="Helical" evidence="6">
    <location>
        <begin position="172"/>
        <end position="191"/>
    </location>
</feature>
<name>A0A1H4J3J3_9PSED</name>
<dbReference type="InterPro" id="IPR050189">
    <property type="entry name" value="MFS_Efflux_Transporters"/>
</dbReference>
<feature type="transmembrane region" description="Helical" evidence="6">
    <location>
        <begin position="84"/>
        <end position="111"/>
    </location>
</feature>
<keyword evidence="3 6" id="KW-0812">Transmembrane</keyword>
<dbReference type="GO" id="GO:0005886">
    <property type="term" value="C:plasma membrane"/>
    <property type="evidence" value="ECO:0007669"/>
    <property type="project" value="UniProtKB-SubCell"/>
</dbReference>
<sequence>MNAGIPTTAADSRYERTMVLLLSLSFGLVGLDRFIILPLFPVIMHDLQLDYQDLGYLSAALAFTWGLSALGMGSVIERLGTRRVLVISITVLSLLSGFSALATGVLGLVILRGLMGICEGAFTPTSIIVTDEVSRPDRRGLNLGIQQALFPILGLCLGPLIAAGLLQLTGSWRAVFAIIALPGLLLAGYLWKAYRPLPATPRTGSDASAGRHWLAAFKSGNVSLNILIMFCILTCQFVLCAMLPSYLTDHLHLQNLSMALVISAIGLGGCIGQLIIPGLSDRLGRKPVVSVCFMTSSTLVGLLIVSPAIPWLLFLLLFLLSFFNFSLICMTVGPLTSESVAPALLPTATGIVVGFGEILGGGLSPAVAGFAASHFGLPSILYVALSGSLAGLFLSLLLKDSTRQPQRALACGPLPILPARLPLKD</sequence>
<evidence type="ECO:0000256" key="6">
    <source>
        <dbReference type="SAM" id="Phobius"/>
    </source>
</evidence>
<dbReference type="Proteomes" id="UP000198982">
    <property type="component" value="Unassembled WGS sequence"/>
</dbReference>
<feature type="transmembrane region" description="Helical" evidence="6">
    <location>
        <begin position="344"/>
        <end position="368"/>
    </location>
</feature>
<feature type="transmembrane region" description="Helical" evidence="6">
    <location>
        <begin position="288"/>
        <end position="305"/>
    </location>
</feature>
<dbReference type="PANTHER" id="PTHR43124">
    <property type="entry name" value="PURINE EFFLUX PUMP PBUE"/>
    <property type="match status" value="1"/>
</dbReference>
<evidence type="ECO:0000256" key="1">
    <source>
        <dbReference type="ARBA" id="ARBA00004651"/>
    </source>
</evidence>
<dbReference type="EMBL" id="FNTJ01000001">
    <property type="protein sequence ID" value="SEB40880.1"/>
    <property type="molecule type" value="Genomic_DNA"/>
</dbReference>
<feature type="transmembrane region" description="Helical" evidence="6">
    <location>
        <begin position="256"/>
        <end position="276"/>
    </location>
</feature>
<evidence type="ECO:0000256" key="4">
    <source>
        <dbReference type="ARBA" id="ARBA00022989"/>
    </source>
</evidence>
<evidence type="ECO:0000313" key="8">
    <source>
        <dbReference type="EMBL" id="SEB40880.1"/>
    </source>
</evidence>
<keyword evidence="5 6" id="KW-0472">Membrane</keyword>
<dbReference type="Pfam" id="PF07690">
    <property type="entry name" value="MFS_1"/>
    <property type="match status" value="1"/>
</dbReference>